<evidence type="ECO:0000259" key="5">
    <source>
        <dbReference type="Pfam" id="PF04542"/>
    </source>
</evidence>
<dbReference type="RefSeq" id="WP_167267140.1">
    <property type="nucleotide sequence ID" value="NZ_JAASQJ010000001.1"/>
</dbReference>
<feature type="domain" description="RNA polymerase sigma factor 70 region 4 type 2" evidence="6">
    <location>
        <begin position="128"/>
        <end position="179"/>
    </location>
</feature>
<keyword evidence="2" id="KW-0805">Transcription regulation</keyword>
<evidence type="ECO:0000256" key="4">
    <source>
        <dbReference type="ARBA" id="ARBA00023163"/>
    </source>
</evidence>
<evidence type="ECO:0000313" key="7">
    <source>
        <dbReference type="EMBL" id="NIJ51480.1"/>
    </source>
</evidence>
<feature type="domain" description="RNA polymerase sigma-70 region 2" evidence="5">
    <location>
        <begin position="32"/>
        <end position="96"/>
    </location>
</feature>
<dbReference type="CDD" id="cd06171">
    <property type="entry name" value="Sigma70_r4"/>
    <property type="match status" value="1"/>
</dbReference>
<dbReference type="NCBIfam" id="TIGR02937">
    <property type="entry name" value="sigma70-ECF"/>
    <property type="match status" value="1"/>
</dbReference>
<keyword evidence="3" id="KW-0731">Sigma factor</keyword>
<dbReference type="PANTHER" id="PTHR43133:SF46">
    <property type="entry name" value="RNA POLYMERASE SIGMA-70 FACTOR ECF SUBFAMILY"/>
    <property type="match status" value="1"/>
</dbReference>
<dbReference type="InterPro" id="IPR013249">
    <property type="entry name" value="RNA_pol_sigma70_r4_t2"/>
</dbReference>
<evidence type="ECO:0000256" key="3">
    <source>
        <dbReference type="ARBA" id="ARBA00023082"/>
    </source>
</evidence>
<organism evidence="7 8">
    <name type="scientific">Dyadobacter arcticus</name>
    <dbReference type="NCBI Taxonomy" id="1078754"/>
    <lineage>
        <taxon>Bacteria</taxon>
        <taxon>Pseudomonadati</taxon>
        <taxon>Bacteroidota</taxon>
        <taxon>Cytophagia</taxon>
        <taxon>Cytophagales</taxon>
        <taxon>Spirosomataceae</taxon>
        <taxon>Dyadobacter</taxon>
    </lineage>
</organism>
<evidence type="ECO:0000313" key="8">
    <source>
        <dbReference type="Proteomes" id="UP001179181"/>
    </source>
</evidence>
<keyword evidence="8" id="KW-1185">Reference proteome</keyword>
<dbReference type="Gene3D" id="1.10.1740.10">
    <property type="match status" value="1"/>
</dbReference>
<dbReference type="InterPro" id="IPR013324">
    <property type="entry name" value="RNA_pol_sigma_r3/r4-like"/>
</dbReference>
<dbReference type="InterPro" id="IPR036388">
    <property type="entry name" value="WH-like_DNA-bd_sf"/>
</dbReference>
<gene>
    <name evidence="7" type="ORF">FHS68_000636</name>
</gene>
<keyword evidence="4" id="KW-0804">Transcription</keyword>
<dbReference type="InterPro" id="IPR007627">
    <property type="entry name" value="RNA_pol_sigma70_r2"/>
</dbReference>
<comment type="similarity">
    <text evidence="1">Belongs to the sigma-70 factor family. ECF subfamily.</text>
</comment>
<proteinExistence type="inferred from homology"/>
<dbReference type="EMBL" id="JAASQJ010000001">
    <property type="protein sequence ID" value="NIJ51480.1"/>
    <property type="molecule type" value="Genomic_DNA"/>
</dbReference>
<dbReference type="Pfam" id="PF08281">
    <property type="entry name" value="Sigma70_r4_2"/>
    <property type="match status" value="1"/>
</dbReference>
<dbReference type="Pfam" id="PF04542">
    <property type="entry name" value="Sigma70_r2"/>
    <property type="match status" value="1"/>
</dbReference>
<sequence>MKHSERLPETYLISRWQQLCKGDKSAFGEITEHNYAALYHYGTRFTADRDMIKDCLQDLFLEIWEKRESLSYISAIKPYLFQSLRNNLIHRVRRQSVFSEIKDNDPCDELSPESDWIINETDQLTANRLKKAIESLPKRQKEALYLKYYENLSYDEIASVMGLQRQAVANYLQYGIQKLREYLQHAVISLAASAFLFWY</sequence>
<name>A0ABX0UIU3_9BACT</name>
<accession>A0ABX0UIU3</accession>
<evidence type="ECO:0000259" key="6">
    <source>
        <dbReference type="Pfam" id="PF08281"/>
    </source>
</evidence>
<dbReference type="SUPFAM" id="SSF88946">
    <property type="entry name" value="Sigma2 domain of RNA polymerase sigma factors"/>
    <property type="match status" value="1"/>
</dbReference>
<evidence type="ECO:0000256" key="1">
    <source>
        <dbReference type="ARBA" id="ARBA00010641"/>
    </source>
</evidence>
<evidence type="ECO:0000256" key="2">
    <source>
        <dbReference type="ARBA" id="ARBA00023015"/>
    </source>
</evidence>
<comment type="caution">
    <text evidence="7">The sequence shown here is derived from an EMBL/GenBank/DDBJ whole genome shotgun (WGS) entry which is preliminary data.</text>
</comment>
<dbReference type="Gene3D" id="1.10.10.10">
    <property type="entry name" value="Winged helix-like DNA-binding domain superfamily/Winged helix DNA-binding domain"/>
    <property type="match status" value="1"/>
</dbReference>
<protein>
    <submittedName>
        <fullName evidence="7">RNA polymerase sigma factor (Sigma-70 family)</fullName>
    </submittedName>
</protein>
<dbReference type="InterPro" id="IPR014284">
    <property type="entry name" value="RNA_pol_sigma-70_dom"/>
</dbReference>
<reference evidence="7 8" key="1">
    <citation type="submission" date="2020-03" db="EMBL/GenBank/DDBJ databases">
        <title>Genomic Encyclopedia of Type Strains, Phase IV (KMG-IV): sequencing the most valuable type-strain genomes for metagenomic binning, comparative biology and taxonomic classification.</title>
        <authorList>
            <person name="Goeker M."/>
        </authorList>
    </citation>
    <scope>NUCLEOTIDE SEQUENCE [LARGE SCALE GENOMIC DNA]</scope>
    <source>
        <strain evidence="7 8">DSM 102865</strain>
    </source>
</reference>
<dbReference type="InterPro" id="IPR039425">
    <property type="entry name" value="RNA_pol_sigma-70-like"/>
</dbReference>
<dbReference type="Proteomes" id="UP001179181">
    <property type="component" value="Unassembled WGS sequence"/>
</dbReference>
<dbReference type="SUPFAM" id="SSF88659">
    <property type="entry name" value="Sigma3 and sigma4 domains of RNA polymerase sigma factors"/>
    <property type="match status" value="1"/>
</dbReference>
<dbReference type="PANTHER" id="PTHR43133">
    <property type="entry name" value="RNA POLYMERASE ECF-TYPE SIGMA FACTO"/>
    <property type="match status" value="1"/>
</dbReference>
<dbReference type="InterPro" id="IPR013325">
    <property type="entry name" value="RNA_pol_sigma_r2"/>
</dbReference>